<proteinExistence type="inferred from homology"/>
<dbReference type="PRINTS" id="PR00846">
    <property type="entry name" value="GLHYDRLASE56"/>
</dbReference>
<evidence type="ECO:0000256" key="5">
    <source>
        <dbReference type="RuleBase" id="RU610713"/>
    </source>
</evidence>
<keyword evidence="3" id="KW-1015">Disulfide bond</keyword>
<gene>
    <name evidence="7" type="ORF">CHS0354_017205</name>
</gene>
<dbReference type="PANTHER" id="PTHR11769:SF35">
    <property type="entry name" value="HYALURONIDASE"/>
    <property type="match status" value="1"/>
</dbReference>
<comment type="similarity">
    <text evidence="1 5">Belongs to the glycosyl hydrolase 56 family.</text>
</comment>
<organism evidence="7 8">
    <name type="scientific">Potamilus streckersoni</name>
    <dbReference type="NCBI Taxonomy" id="2493646"/>
    <lineage>
        <taxon>Eukaryota</taxon>
        <taxon>Metazoa</taxon>
        <taxon>Spiralia</taxon>
        <taxon>Lophotrochozoa</taxon>
        <taxon>Mollusca</taxon>
        <taxon>Bivalvia</taxon>
        <taxon>Autobranchia</taxon>
        <taxon>Heteroconchia</taxon>
        <taxon>Palaeoheterodonta</taxon>
        <taxon>Unionida</taxon>
        <taxon>Unionoidea</taxon>
        <taxon>Unionidae</taxon>
        <taxon>Ambleminae</taxon>
        <taxon>Lampsilini</taxon>
        <taxon>Potamilus</taxon>
    </lineage>
</organism>
<evidence type="ECO:0000256" key="6">
    <source>
        <dbReference type="SAM" id="SignalP"/>
    </source>
</evidence>
<evidence type="ECO:0000256" key="2">
    <source>
        <dbReference type="ARBA" id="ARBA00022801"/>
    </source>
</evidence>
<comment type="catalytic activity">
    <reaction evidence="5">
        <text>Random hydrolysis of (1-&gt;4)-linkages between N-acetyl-beta-D-glucosamine and D-glucuronate residues in hyaluronate.</text>
        <dbReference type="EC" id="3.2.1.35"/>
    </reaction>
</comment>
<reference evidence="7" key="1">
    <citation type="journal article" date="2021" name="Genome Biol. Evol.">
        <title>A High-Quality Reference Genome for a Parasitic Bivalve with Doubly Uniparental Inheritance (Bivalvia: Unionida).</title>
        <authorList>
            <person name="Smith C.H."/>
        </authorList>
    </citation>
    <scope>NUCLEOTIDE SEQUENCE</scope>
    <source>
        <strain evidence="7">CHS0354</strain>
    </source>
</reference>
<evidence type="ECO:0000256" key="3">
    <source>
        <dbReference type="ARBA" id="ARBA00023157"/>
    </source>
</evidence>
<protein>
    <recommendedName>
        <fullName evidence="5">Hyaluronidase</fullName>
        <ecNumber evidence="5">3.2.1.35</ecNumber>
    </recommendedName>
</protein>
<evidence type="ECO:0000313" key="8">
    <source>
        <dbReference type="Proteomes" id="UP001195483"/>
    </source>
</evidence>
<dbReference type="AlphaFoldDB" id="A0AAE0W703"/>
<dbReference type="EMBL" id="JAEAOA010001055">
    <property type="protein sequence ID" value="KAK3602747.1"/>
    <property type="molecule type" value="Genomic_DNA"/>
</dbReference>
<accession>A0AAE0W703</accession>
<comment type="caution">
    <text evidence="7">The sequence shown here is derived from an EMBL/GenBank/DDBJ whole genome shotgun (WGS) entry which is preliminary data.</text>
</comment>
<keyword evidence="4 5" id="KW-0326">Glycosidase</keyword>
<dbReference type="PANTHER" id="PTHR11769">
    <property type="entry name" value="HYALURONIDASE"/>
    <property type="match status" value="1"/>
</dbReference>
<keyword evidence="2 5" id="KW-0378">Hydrolase</keyword>
<dbReference type="Pfam" id="PF01630">
    <property type="entry name" value="Glyco_hydro_56"/>
    <property type="match status" value="1"/>
</dbReference>
<dbReference type="GO" id="GO:0004415">
    <property type="term" value="F:hyalurononglucosaminidase activity"/>
    <property type="evidence" value="ECO:0007669"/>
    <property type="project" value="UniProtKB-UniRule"/>
</dbReference>
<reference evidence="7" key="2">
    <citation type="journal article" date="2021" name="Genome Biol. Evol.">
        <title>Developing a high-quality reference genome for a parasitic bivalve with doubly uniparental inheritance (Bivalvia: Unionida).</title>
        <authorList>
            <person name="Smith C.H."/>
        </authorList>
    </citation>
    <scope>NUCLEOTIDE SEQUENCE</scope>
    <source>
        <strain evidence="7">CHS0354</strain>
        <tissue evidence="7">Mantle</tissue>
    </source>
</reference>
<reference evidence="7" key="3">
    <citation type="submission" date="2023-05" db="EMBL/GenBank/DDBJ databases">
        <authorList>
            <person name="Smith C.H."/>
        </authorList>
    </citation>
    <scope>NUCLEOTIDE SEQUENCE</scope>
    <source>
        <strain evidence="7">CHS0354</strain>
        <tissue evidence="7">Mantle</tissue>
    </source>
</reference>
<keyword evidence="6" id="KW-0732">Signal</keyword>
<evidence type="ECO:0000313" key="7">
    <source>
        <dbReference type="EMBL" id="KAK3602747.1"/>
    </source>
</evidence>
<dbReference type="InterPro" id="IPR017853">
    <property type="entry name" value="GH"/>
</dbReference>
<dbReference type="Proteomes" id="UP001195483">
    <property type="component" value="Unassembled WGS sequence"/>
</dbReference>
<dbReference type="SUPFAM" id="SSF51445">
    <property type="entry name" value="(Trans)glycosidases"/>
    <property type="match status" value="1"/>
</dbReference>
<dbReference type="GO" id="GO:0005975">
    <property type="term" value="P:carbohydrate metabolic process"/>
    <property type="evidence" value="ECO:0007669"/>
    <property type="project" value="InterPro"/>
</dbReference>
<dbReference type="Gene3D" id="3.20.20.70">
    <property type="entry name" value="Aldolase class I"/>
    <property type="match status" value="1"/>
</dbReference>
<feature type="signal peptide" evidence="6">
    <location>
        <begin position="1"/>
        <end position="21"/>
    </location>
</feature>
<dbReference type="FunFam" id="3.20.20.70:FF:000065">
    <property type="entry name" value="Hyaluronidase"/>
    <property type="match status" value="1"/>
</dbReference>
<evidence type="ECO:0000256" key="1">
    <source>
        <dbReference type="ARBA" id="ARBA00008871"/>
    </source>
</evidence>
<sequence length="483" mass="55607">MWHSAMMKLFLSATILLTVEGTHMYSGGLRVSGHVLPNNPLGVIWNSPTFICQEKYGVSLDLSSFDIVVNRNGSFRGDQVLILYESQLGYYPKYMNDGTPKFGGLPQLGNLSLHLQKVVEDIMTLIPNPSFDGLAVIDWEAWEPLYDRNGYSPIRKIYQQMSEELVRAQHPDWNKTRVIEKARREFEKAARQYMLKTLQLVRELRPQGHWGYYGFPRCNNYAPGQSRCKDIIMKDNDKLKWLFKASSVIVPSIYTSESPMSSSERYALIQGILSEALRVKTHFSNPEILVLAYTRYRYRDTLNFYDKTDLENSITQAFDSGCGGLVMWDSSQSFQNRDACLQLRQYLISTLGPFIKNITSFARTCSLDNCQGHGRCMSKFWRKTLDDLKAENVRQNVNDLIETVDDPLPIGRFNMAFKKKMFVRDNANVFPVTRYSGSAEKNLAKTGAVLWKDISRPSQNFTFKNYKCHCFFGWFGKHCEHRG</sequence>
<keyword evidence="8" id="KW-1185">Reference proteome</keyword>
<evidence type="ECO:0000256" key="4">
    <source>
        <dbReference type="ARBA" id="ARBA00023295"/>
    </source>
</evidence>
<dbReference type="EC" id="3.2.1.35" evidence="5"/>
<dbReference type="InterPro" id="IPR018155">
    <property type="entry name" value="Hyaluronidase"/>
</dbReference>
<name>A0AAE0W703_9BIVA</name>
<dbReference type="InterPro" id="IPR013785">
    <property type="entry name" value="Aldolase_TIM"/>
</dbReference>
<feature type="chain" id="PRO_5042123332" description="Hyaluronidase" evidence="6">
    <location>
        <begin position="22"/>
        <end position="483"/>
    </location>
</feature>
<dbReference type="GO" id="GO:0030214">
    <property type="term" value="P:hyaluronan catabolic process"/>
    <property type="evidence" value="ECO:0007669"/>
    <property type="project" value="TreeGrafter"/>
</dbReference>